<evidence type="ECO:0000313" key="3">
    <source>
        <dbReference type="Proteomes" id="UP000243978"/>
    </source>
</evidence>
<reference evidence="2 3" key="1">
    <citation type="submission" date="2018-04" db="EMBL/GenBank/DDBJ databases">
        <title>Genomic Encyclopedia of Archaeal and Bacterial Type Strains, Phase II (KMG-II): from individual species to whole genera.</title>
        <authorList>
            <person name="Goeker M."/>
        </authorList>
    </citation>
    <scope>NUCLEOTIDE SEQUENCE [LARGE SCALE GENOMIC DNA]</scope>
    <source>
        <strain evidence="2 3">DSM 100977</strain>
    </source>
</reference>
<protein>
    <submittedName>
        <fullName evidence="2">Uncharacterized protein</fullName>
    </submittedName>
</protein>
<accession>A0A2T6BP32</accession>
<comment type="caution">
    <text evidence="2">The sequence shown here is derived from an EMBL/GenBank/DDBJ whole genome shotgun (WGS) entry which is preliminary data.</text>
</comment>
<organism evidence="2 3">
    <name type="scientific">Litoreibacter ponti</name>
    <dbReference type="NCBI Taxonomy" id="1510457"/>
    <lineage>
        <taxon>Bacteria</taxon>
        <taxon>Pseudomonadati</taxon>
        <taxon>Pseudomonadota</taxon>
        <taxon>Alphaproteobacteria</taxon>
        <taxon>Rhodobacterales</taxon>
        <taxon>Roseobacteraceae</taxon>
        <taxon>Litoreibacter</taxon>
    </lineage>
</organism>
<gene>
    <name evidence="2" type="ORF">C8N43_2484</name>
</gene>
<keyword evidence="3" id="KW-1185">Reference proteome</keyword>
<feature type="signal peptide" evidence="1">
    <location>
        <begin position="1"/>
        <end position="21"/>
    </location>
</feature>
<sequence length="54" mass="5576">MIALKSALVALSIIAAAPAFAANIVFPPDFDFPTDVKTDTVTKNAGLGSITKNQ</sequence>
<dbReference type="Proteomes" id="UP000243978">
    <property type="component" value="Unassembled WGS sequence"/>
</dbReference>
<dbReference type="AlphaFoldDB" id="A0A2T6BP32"/>
<name>A0A2T6BP32_9RHOB</name>
<dbReference type="RefSeq" id="WP_158269974.1">
    <property type="nucleotide sequence ID" value="NZ_QBKS01000001.1"/>
</dbReference>
<feature type="chain" id="PRO_5015457030" evidence="1">
    <location>
        <begin position="22"/>
        <end position="54"/>
    </location>
</feature>
<keyword evidence="1" id="KW-0732">Signal</keyword>
<dbReference type="EMBL" id="QBKS01000001">
    <property type="protein sequence ID" value="PTX57812.1"/>
    <property type="molecule type" value="Genomic_DNA"/>
</dbReference>
<evidence type="ECO:0000313" key="2">
    <source>
        <dbReference type="EMBL" id="PTX57812.1"/>
    </source>
</evidence>
<proteinExistence type="predicted"/>
<evidence type="ECO:0000256" key="1">
    <source>
        <dbReference type="SAM" id="SignalP"/>
    </source>
</evidence>